<dbReference type="RefSeq" id="WP_188358382.1">
    <property type="nucleotide sequence ID" value="NZ_BMDC01000001.1"/>
</dbReference>
<accession>A0A917IL90</accession>
<dbReference type="Proteomes" id="UP000600171">
    <property type="component" value="Unassembled WGS sequence"/>
</dbReference>
<organism evidence="3 4">
    <name type="scientific">Rothia aerolata</name>
    <dbReference type="NCBI Taxonomy" id="1812262"/>
    <lineage>
        <taxon>Bacteria</taxon>
        <taxon>Bacillati</taxon>
        <taxon>Actinomycetota</taxon>
        <taxon>Actinomycetes</taxon>
        <taxon>Micrococcales</taxon>
        <taxon>Micrococcaceae</taxon>
        <taxon>Rothia</taxon>
    </lineage>
</organism>
<proteinExistence type="predicted"/>
<feature type="transmembrane region" description="Helical" evidence="2">
    <location>
        <begin position="73"/>
        <end position="92"/>
    </location>
</feature>
<name>A0A917IL90_9MICC</name>
<feature type="region of interest" description="Disordered" evidence="1">
    <location>
        <begin position="222"/>
        <end position="248"/>
    </location>
</feature>
<keyword evidence="2" id="KW-0812">Transmembrane</keyword>
<feature type="compositionally biased region" description="Basic and acidic residues" evidence="1">
    <location>
        <begin position="234"/>
        <end position="248"/>
    </location>
</feature>
<evidence type="ECO:0000256" key="1">
    <source>
        <dbReference type="SAM" id="MobiDB-lite"/>
    </source>
</evidence>
<feature type="transmembrane region" description="Helical" evidence="2">
    <location>
        <begin position="48"/>
        <end position="67"/>
    </location>
</feature>
<dbReference type="AlphaFoldDB" id="A0A917IL90"/>
<dbReference type="Pfam" id="PF13829">
    <property type="entry name" value="DUF4191"/>
    <property type="match status" value="1"/>
</dbReference>
<evidence type="ECO:0000313" key="4">
    <source>
        <dbReference type="Proteomes" id="UP000600171"/>
    </source>
</evidence>
<feature type="compositionally biased region" description="Basic and acidic residues" evidence="1">
    <location>
        <begin position="1"/>
        <end position="20"/>
    </location>
</feature>
<keyword evidence="2" id="KW-0472">Membrane</keyword>
<dbReference type="InterPro" id="IPR025445">
    <property type="entry name" value="DUF4191"/>
</dbReference>
<evidence type="ECO:0000256" key="2">
    <source>
        <dbReference type="SAM" id="Phobius"/>
    </source>
</evidence>
<keyword evidence="4" id="KW-1185">Reference proteome</keyword>
<evidence type="ECO:0008006" key="5">
    <source>
        <dbReference type="Google" id="ProtNLM"/>
    </source>
</evidence>
<keyword evidence="2" id="KW-1133">Transmembrane helix</keyword>
<protein>
    <recommendedName>
        <fullName evidence="5">DUF4191 domain-containing protein</fullName>
    </recommendedName>
</protein>
<comment type="caution">
    <text evidence="3">The sequence shown here is derived from an EMBL/GenBank/DDBJ whole genome shotgun (WGS) entry which is preliminary data.</text>
</comment>
<feature type="region of interest" description="Disordered" evidence="1">
    <location>
        <begin position="1"/>
        <end position="28"/>
    </location>
</feature>
<sequence length="248" mass="27355">MASTRSDKQAAKAQQRAEKEKRKKAKGPGTFAQMKQVFEMTKKSDPNIVWYMLLGALVTMLVFILIGVLTGNWITWTIIGIPFAVLVAILILSRRAERAAFGQIEGQPGAAGAAMSSLRRGWIVEQQPVQMNARSQAMVFRALGRPGVVLVTEGPRNSVGALISQEKKRLKRVVPSVPVHVINSGNDEGQTPLKQITKEMNKLPKSLTQQEVHQVNNRISTLGNNMLGVPKGIDPTRMRPDRKAMRGR</sequence>
<reference evidence="3 4" key="1">
    <citation type="journal article" date="2014" name="Int. J. Syst. Evol. Microbiol.">
        <title>Complete genome sequence of Corynebacterium casei LMG S-19264T (=DSM 44701T), isolated from a smear-ripened cheese.</title>
        <authorList>
            <consortium name="US DOE Joint Genome Institute (JGI-PGF)"/>
            <person name="Walter F."/>
            <person name="Albersmeier A."/>
            <person name="Kalinowski J."/>
            <person name="Ruckert C."/>
        </authorList>
    </citation>
    <scope>NUCLEOTIDE SEQUENCE [LARGE SCALE GENOMIC DNA]</scope>
    <source>
        <strain evidence="3 4">CCM 8669</strain>
    </source>
</reference>
<gene>
    <name evidence="3" type="ORF">GCM10007359_00880</name>
</gene>
<evidence type="ECO:0000313" key="3">
    <source>
        <dbReference type="EMBL" id="GGH56612.1"/>
    </source>
</evidence>
<dbReference type="EMBL" id="BMDC01000001">
    <property type="protein sequence ID" value="GGH56612.1"/>
    <property type="molecule type" value="Genomic_DNA"/>
</dbReference>